<protein>
    <recommendedName>
        <fullName evidence="4">ABC transporter ATP-binding protein</fullName>
    </recommendedName>
</protein>
<proteinExistence type="predicted"/>
<dbReference type="Gene3D" id="3.40.50.300">
    <property type="entry name" value="P-loop containing nucleotide triphosphate hydrolases"/>
    <property type="match status" value="1"/>
</dbReference>
<reference evidence="2 3" key="1">
    <citation type="submission" date="2020-08" db="EMBL/GenBank/DDBJ databases">
        <title>A Genomic Blueprint of the Chicken Gut Microbiome.</title>
        <authorList>
            <person name="Gilroy R."/>
            <person name="Ravi A."/>
            <person name="Getino M."/>
            <person name="Pursley I."/>
            <person name="Horton D.L."/>
            <person name="Alikhan N.-F."/>
            <person name="Baker D."/>
            <person name="Gharbi K."/>
            <person name="Hall N."/>
            <person name="Watson M."/>
            <person name="Adriaenssens E.M."/>
            <person name="Foster-Nyarko E."/>
            <person name="Jarju S."/>
            <person name="Secka A."/>
            <person name="Antonio M."/>
            <person name="Oren A."/>
            <person name="Chaudhuri R."/>
            <person name="La Ragione R.M."/>
            <person name="Hildebrand F."/>
            <person name="Pallen M.J."/>
        </authorList>
    </citation>
    <scope>NUCLEOTIDE SEQUENCE [LARGE SCALE GENOMIC DNA]</scope>
    <source>
        <strain evidence="2 3">Sa2CUA9</strain>
    </source>
</reference>
<evidence type="ECO:0000313" key="2">
    <source>
        <dbReference type="EMBL" id="MBD7980397.1"/>
    </source>
</evidence>
<evidence type="ECO:0000256" key="1">
    <source>
        <dbReference type="SAM" id="MobiDB-lite"/>
    </source>
</evidence>
<keyword evidence="3" id="KW-1185">Reference proteome</keyword>
<organism evidence="2 3">
    <name type="scientific">Oerskovia merdavium</name>
    <dbReference type="NCBI Taxonomy" id="2762227"/>
    <lineage>
        <taxon>Bacteria</taxon>
        <taxon>Bacillati</taxon>
        <taxon>Actinomycetota</taxon>
        <taxon>Actinomycetes</taxon>
        <taxon>Micrococcales</taxon>
        <taxon>Cellulomonadaceae</taxon>
        <taxon>Oerskovia</taxon>
    </lineage>
</organism>
<gene>
    <name evidence="2" type="ORF">H9641_06655</name>
</gene>
<evidence type="ECO:0000313" key="3">
    <source>
        <dbReference type="Proteomes" id="UP000655570"/>
    </source>
</evidence>
<evidence type="ECO:0008006" key="4">
    <source>
        <dbReference type="Google" id="ProtNLM"/>
    </source>
</evidence>
<feature type="region of interest" description="Disordered" evidence="1">
    <location>
        <begin position="256"/>
        <end position="314"/>
    </location>
</feature>
<comment type="caution">
    <text evidence="2">The sequence shown here is derived from an EMBL/GenBank/DDBJ whole genome shotgun (WGS) entry which is preliminary data.</text>
</comment>
<dbReference type="RefSeq" id="WP_191802107.1">
    <property type="nucleotide sequence ID" value="NZ_JACSQF010000005.1"/>
</dbReference>
<dbReference type="EMBL" id="JACSQF010000005">
    <property type="protein sequence ID" value="MBD7980397.1"/>
    <property type="molecule type" value="Genomic_DNA"/>
</dbReference>
<dbReference type="InterPro" id="IPR027417">
    <property type="entry name" value="P-loop_NTPase"/>
</dbReference>
<dbReference type="SUPFAM" id="SSF52540">
    <property type="entry name" value="P-loop containing nucleoside triphosphate hydrolases"/>
    <property type="match status" value="1"/>
</dbReference>
<dbReference type="Proteomes" id="UP000655570">
    <property type="component" value="Unassembled WGS sequence"/>
</dbReference>
<sequence>MQITLDDVQVEGRRSPMLEATTLSVSSGECVLLAGEPGHGHTALALVATGRLAPYTGTVTLVEDDGSTTTSTAELRRVTAVVDVPGISEPDEALTVGDVVAEELSLAGRRSLPGDATRWLADHDLLDRRGERIDALHGAVRTALLSSLASERKDVRFVVLTLPDRHSGEPSGWWSVAESLASLGYGVLVECTRSSARDLGADLPPARGADALRAAPVEALRTRPEPAVLAPEGGGLEEEGAELTDPTLLFDREAPGRHQAVGEAPGGAEPPGLPAAADPAVPVAPPVPVDPAVPVAPPGPVDPDAPAPGKETDR</sequence>
<name>A0ABR8TXD6_9CELL</name>
<accession>A0ABR8TXD6</accession>
<feature type="compositionally biased region" description="Pro residues" evidence="1">
    <location>
        <begin position="282"/>
        <end position="306"/>
    </location>
</feature>